<comment type="subunit">
    <text evidence="4">Homotrimer.</text>
</comment>
<dbReference type="NCBIfam" id="NF006093">
    <property type="entry name" value="PRK08245.1"/>
    <property type="match status" value="1"/>
</dbReference>
<dbReference type="Proteomes" id="UP000230790">
    <property type="component" value="Unassembled WGS sequence"/>
</dbReference>
<comment type="cofactor">
    <cofactor evidence="13">
        <name>Mg(2+)</name>
        <dbReference type="ChEBI" id="CHEBI:18420"/>
    </cofactor>
</comment>
<comment type="caution">
    <text evidence="14">The sequence shown here is derived from an EMBL/GenBank/DDBJ whole genome shotgun (WGS) entry which is preliminary data.</text>
</comment>
<evidence type="ECO:0000313" key="15">
    <source>
        <dbReference type="Proteomes" id="UP000230790"/>
    </source>
</evidence>
<reference evidence="14 15" key="1">
    <citation type="submission" date="2017-11" db="EMBL/GenBank/DDBJ databases">
        <title>Evolution of Phototrophy in the Chloroflexi Phylum Driven by Horizontal Gene Transfer.</title>
        <authorList>
            <person name="Ward L.M."/>
            <person name="Hemp J."/>
            <person name="Shih P.M."/>
            <person name="Mcglynn S.E."/>
            <person name="Fischer W."/>
        </authorList>
    </citation>
    <scope>NUCLEOTIDE SEQUENCE [LARGE SCALE GENOMIC DNA]</scope>
    <source>
        <strain evidence="14">JP3_7</strain>
    </source>
</reference>
<comment type="catalytic activity">
    <reaction evidence="1">
        <text>4-hydroxy-4-methyl-2-oxoglutarate = 2 pyruvate</text>
        <dbReference type="Rhea" id="RHEA:22748"/>
        <dbReference type="ChEBI" id="CHEBI:15361"/>
        <dbReference type="ChEBI" id="CHEBI:58276"/>
        <dbReference type="EC" id="4.1.3.17"/>
    </reaction>
</comment>
<evidence type="ECO:0000256" key="3">
    <source>
        <dbReference type="ARBA" id="ARBA00008621"/>
    </source>
</evidence>
<dbReference type="GO" id="GO:0047443">
    <property type="term" value="F:4-hydroxy-4-methyl-2-oxoglutarate aldolase activity"/>
    <property type="evidence" value="ECO:0007669"/>
    <property type="project" value="UniProtKB-EC"/>
</dbReference>
<dbReference type="EMBL" id="PGTN01000053">
    <property type="protein sequence ID" value="PJF47360.1"/>
    <property type="molecule type" value="Genomic_DNA"/>
</dbReference>
<comment type="function">
    <text evidence="8">Catalyzes the aldol cleavage of 4-hydroxy-4-methyl-2-oxoglutarate (HMG) into 2 molecules of pyruvate. Also contains a secondary oxaloacetate (OAA) decarboxylase activity due to the common pyruvate enolate transition state formed following C-C bond cleavage in the retro-aldol and decarboxylation reactions.</text>
</comment>
<dbReference type="EC" id="4.1.3.17" evidence="5"/>
<dbReference type="SUPFAM" id="SSF89562">
    <property type="entry name" value="RraA-like"/>
    <property type="match status" value="1"/>
</dbReference>
<evidence type="ECO:0000256" key="10">
    <source>
        <dbReference type="ARBA" id="ARBA00030169"/>
    </source>
</evidence>
<dbReference type="Pfam" id="PF03737">
    <property type="entry name" value="RraA-like"/>
    <property type="match status" value="1"/>
</dbReference>
<evidence type="ECO:0000313" key="14">
    <source>
        <dbReference type="EMBL" id="PJF47360.1"/>
    </source>
</evidence>
<organism evidence="14 15">
    <name type="scientific">Candidatus Thermofonsia Clade 3 bacterium</name>
    <dbReference type="NCBI Taxonomy" id="2364212"/>
    <lineage>
        <taxon>Bacteria</taxon>
        <taxon>Bacillati</taxon>
        <taxon>Chloroflexota</taxon>
        <taxon>Candidatus Thermofontia</taxon>
        <taxon>Candidatus Thermofonsia Clade 3</taxon>
    </lineage>
</organism>
<keyword evidence="13" id="KW-0479">Metal-binding</keyword>
<feature type="binding site" evidence="13">
    <location>
        <begin position="127"/>
        <end position="130"/>
    </location>
    <ligand>
        <name>substrate</name>
    </ligand>
</feature>
<dbReference type="Gene3D" id="3.50.30.40">
    <property type="entry name" value="Ribonuclease E inhibitor RraA/RraA-like"/>
    <property type="match status" value="1"/>
</dbReference>
<feature type="binding site" evidence="13">
    <location>
        <position position="149"/>
    </location>
    <ligand>
        <name>substrate</name>
    </ligand>
</feature>
<evidence type="ECO:0000256" key="2">
    <source>
        <dbReference type="ARBA" id="ARBA00001968"/>
    </source>
</evidence>
<dbReference type="AlphaFoldDB" id="A0A2M8QC53"/>
<dbReference type="PANTHER" id="PTHR33254">
    <property type="entry name" value="4-HYDROXY-4-METHYL-2-OXOGLUTARATE ALDOLASE 3-RELATED"/>
    <property type="match status" value="1"/>
</dbReference>
<evidence type="ECO:0000256" key="8">
    <source>
        <dbReference type="ARBA" id="ARBA00025046"/>
    </source>
</evidence>
<evidence type="ECO:0000256" key="9">
    <source>
        <dbReference type="ARBA" id="ARBA00029596"/>
    </source>
</evidence>
<evidence type="ECO:0000256" key="7">
    <source>
        <dbReference type="ARBA" id="ARBA00016549"/>
    </source>
</evidence>
<name>A0A2M8QC53_9CHLR</name>
<comment type="catalytic activity">
    <reaction evidence="12">
        <text>oxaloacetate + H(+) = pyruvate + CO2</text>
        <dbReference type="Rhea" id="RHEA:15641"/>
        <dbReference type="ChEBI" id="CHEBI:15361"/>
        <dbReference type="ChEBI" id="CHEBI:15378"/>
        <dbReference type="ChEBI" id="CHEBI:16452"/>
        <dbReference type="ChEBI" id="CHEBI:16526"/>
        <dbReference type="EC" id="4.1.1.112"/>
    </reaction>
</comment>
<comment type="cofactor">
    <cofactor evidence="2">
        <name>a divalent metal cation</name>
        <dbReference type="ChEBI" id="CHEBI:60240"/>
    </cofactor>
</comment>
<proteinExistence type="inferred from homology"/>
<dbReference type="EC" id="4.1.1.112" evidence="6"/>
<gene>
    <name evidence="14" type="ORF">CUN48_09150</name>
</gene>
<evidence type="ECO:0000256" key="6">
    <source>
        <dbReference type="ARBA" id="ARBA00012947"/>
    </source>
</evidence>
<dbReference type="PANTHER" id="PTHR33254:SF4">
    <property type="entry name" value="4-HYDROXY-4-METHYL-2-OXOGLUTARATE ALDOLASE 3-RELATED"/>
    <property type="match status" value="1"/>
</dbReference>
<dbReference type="CDD" id="cd16841">
    <property type="entry name" value="RraA_family"/>
    <property type="match status" value="1"/>
</dbReference>
<dbReference type="InterPro" id="IPR036704">
    <property type="entry name" value="RraA/RraA-like_sf"/>
</dbReference>
<evidence type="ECO:0000256" key="13">
    <source>
        <dbReference type="PIRSR" id="PIRSR605493-1"/>
    </source>
</evidence>
<comment type="similarity">
    <text evidence="3">Belongs to the class II aldolase/RraA-like family.</text>
</comment>
<evidence type="ECO:0000256" key="4">
    <source>
        <dbReference type="ARBA" id="ARBA00011233"/>
    </source>
</evidence>
<feature type="binding site" evidence="13">
    <location>
        <position position="150"/>
    </location>
    <ligand>
        <name>Mg(2+)</name>
        <dbReference type="ChEBI" id="CHEBI:18420"/>
    </ligand>
</feature>
<evidence type="ECO:0000256" key="5">
    <source>
        <dbReference type="ARBA" id="ARBA00012213"/>
    </source>
</evidence>
<evidence type="ECO:0000256" key="12">
    <source>
        <dbReference type="ARBA" id="ARBA00047973"/>
    </source>
</evidence>
<dbReference type="GO" id="GO:0046872">
    <property type="term" value="F:metal ion binding"/>
    <property type="evidence" value="ECO:0007669"/>
    <property type="project" value="UniProtKB-KW"/>
</dbReference>
<keyword evidence="13" id="KW-0460">Magnesium</keyword>
<protein>
    <recommendedName>
        <fullName evidence="7">Putative 4-hydroxy-4-methyl-2-oxoglutarate aldolase</fullName>
        <ecNumber evidence="6">4.1.1.112</ecNumber>
        <ecNumber evidence="5">4.1.3.17</ecNumber>
    </recommendedName>
    <alternativeName>
        <fullName evidence="11">Oxaloacetate decarboxylase</fullName>
    </alternativeName>
    <alternativeName>
        <fullName evidence="9">Regulator of ribonuclease activity homolog</fullName>
    </alternativeName>
    <alternativeName>
        <fullName evidence="10">RraA-like protein</fullName>
    </alternativeName>
</protein>
<evidence type="ECO:0000256" key="1">
    <source>
        <dbReference type="ARBA" id="ARBA00001342"/>
    </source>
</evidence>
<dbReference type="InterPro" id="IPR005493">
    <property type="entry name" value="RraA/RraA-like"/>
</dbReference>
<dbReference type="GO" id="GO:0008948">
    <property type="term" value="F:oxaloacetate decarboxylase activity"/>
    <property type="evidence" value="ECO:0007669"/>
    <property type="project" value="UniProtKB-EC"/>
</dbReference>
<sequence>MSEKIEIPLIPPKGIRLPIRGPAFERPDPAIVEKLYAVSSATASAMMHKMGIRQTFIAGPLPRTPGRKIVGPAVTLQFMPQREDIYSGISQEQGERVSALWSVFDGVQPGDVLCIQAWGDMYTGCVGEMLSTYFKGRGGIGMVVDGCVRDWPRIQQIGIAMWTKGFTPNYASQATLMPYAYDVPIAMDRVLVLPGDIIIADDDGAVCVPQQMAPMLLEHALHHEDWEVFSRMKLAEGGSIWKYYPLSEEGWKEYEAWKAAGRSTSAQA</sequence>
<evidence type="ECO:0000256" key="11">
    <source>
        <dbReference type="ARBA" id="ARBA00032305"/>
    </source>
</evidence>
<accession>A0A2M8QC53</accession>